<keyword evidence="2" id="KW-0808">Transferase</keyword>
<dbReference type="Gene3D" id="3.30.310.80">
    <property type="entry name" value="Kinase associated domain 1, KA1"/>
    <property type="match status" value="1"/>
</dbReference>
<feature type="compositionally biased region" description="Low complexity" evidence="7">
    <location>
        <begin position="348"/>
        <end position="364"/>
    </location>
</feature>
<feature type="compositionally biased region" description="Low complexity" evidence="7">
    <location>
        <begin position="711"/>
        <end position="724"/>
    </location>
</feature>
<dbReference type="PROSITE" id="PS00108">
    <property type="entry name" value="PROTEIN_KINASE_ST"/>
    <property type="match status" value="1"/>
</dbReference>
<sequence length="1454" mass="157176">MDLGLENVHVLITGASGGIGLATVRSFLKVGARVTAHYNTKSAPLQPLLDEYGPSRIRASQANLTQEADVQRLFTSPSDLQDGFGPVQVVVINHAYYEARDVPVAHMTLEQWEHTMSTNLTSSFLVAREYLRGLEKATDSLKAKAAIVLIGSTAGKYGEAGHADYSATKSAMMYGLCLSLKNEIVKIAPKGRVNTIAPGWVKTPMAEESLKDPQVVYRALATTPLKKVATPEDIAGQIVVMSSPSLSGHISGQVLMIEGSRPQILALVFPRAVDIDDERNITLSRAVSLKSYAGVSVFFSSSFLTSCVQLGSLSPDLSSPLSMDPFSSLQVPDGSQPGPSRQHGARPVSVQPTSSTSPNSQSASSRKRASHNVVTSQPQQEEQPAYRDIYSHPAALEYAAAHPRRTIPKFGPYLLLQTLGEGEFGKVKLGLHMQWGEEVAVKLIRRGNIDSSVRMSKVEREIEVLRTLKHPNIVRLYDVIETDKYIGIILEYASGGELFDHILAHRYLREKDACKLFSQLISGVWYIHQKKIVHRDLKLENLLLDRHRNVIITDFGFANRFEHRADDLMQTSCGSPCYAAPELVISDGLYVGSAVDIWSCGVILYAMLAGYLPFDDDPANPDGDNINLLYKYIVNTPLSFPDYISEDARDLLSIMLVPDPARRADLPTIMAHRWLAPYAHLFQKSVAELERTAIEQHHQKRLAYQRQMKQAASADASASKMARSQSARTDTYASPGSSGSRSHRDQRYAQQAQPEFLYETSAPTSGRRGVSSAIVLPTTTPLGLEDDPFAPSPSQEVPSISLPAGQGAAETSNGIKDDRMQIDEVPKSSVPPPTAFAPVKTTSPESKRSKQPNRHTIQVEYGESESKPEVQRPHVNGSSASQERHARKQSLDMDRRASQKPLPGTPSSSARPQETATPAQSAPAPAASSPEPAPVVAIEVTGPPATPAAAAEEKASHYQNGSSGSTGSGSSKQSRHKKGLSIDKIGISKMFTSGSGGEQGSTIGRSPSKDVPASVKETGRRPSSVQVPSSTASVADTSADVSLLSPGGSVNGKKASRRNTLTVMVAGAMKPRSKKGAETQMKEKPDVSLQKSRTPEEAAAPAVPPKHEVMPPATPQVMRTGQEDVGGYPSSTWKSQRVPIPASTAKANRVMQWFRSKSKGRPDISDSEAEKVVPAVDLERSTERLMPPAPGTINTTAAQHLATPGQDKLHSPLPLTATPSDASFAPHSFTDRVLKQFNGARVNLRVHHGAVDQTTITTGSPPEVMKHVKAVLEGMGIDIAIEHEYKYRCIRPKRKRAGLGLRDGSGSLAAFTMVGSAASNGVDKRGLPLPSQSNNSFSASTGGMLRGLLMRRQSSQVSTGTLHQVSPSLESEATSETVLAAAAPAVDVPSPISLETIYGDTQQDAGDEVRFSVELTRLDRLDDTYSLDIRRLKGNLRSYKFLYDTLRQRADLQR</sequence>
<dbReference type="GO" id="GO:0004674">
    <property type="term" value="F:protein serine/threonine kinase activity"/>
    <property type="evidence" value="ECO:0007669"/>
    <property type="project" value="UniProtKB-KW"/>
</dbReference>
<dbReference type="EMBL" id="JAPEVG010000153">
    <property type="protein sequence ID" value="KAJ8480834.1"/>
    <property type="molecule type" value="Genomic_DNA"/>
</dbReference>
<dbReference type="SUPFAM" id="SSF51735">
    <property type="entry name" value="NAD(P)-binding Rossmann-fold domains"/>
    <property type="match status" value="1"/>
</dbReference>
<organism evidence="10 11">
    <name type="scientific">Trametes cubensis</name>
    <dbReference type="NCBI Taxonomy" id="1111947"/>
    <lineage>
        <taxon>Eukaryota</taxon>
        <taxon>Fungi</taxon>
        <taxon>Dikarya</taxon>
        <taxon>Basidiomycota</taxon>
        <taxon>Agaricomycotina</taxon>
        <taxon>Agaricomycetes</taxon>
        <taxon>Polyporales</taxon>
        <taxon>Polyporaceae</taxon>
        <taxon>Trametes</taxon>
    </lineage>
</organism>
<gene>
    <name evidence="10" type="ORF">ONZ51_g6406</name>
</gene>
<dbReference type="InterPro" id="IPR017441">
    <property type="entry name" value="Protein_kinase_ATP_BS"/>
</dbReference>
<feature type="domain" description="KA1" evidence="9">
    <location>
        <begin position="1402"/>
        <end position="1452"/>
    </location>
</feature>
<feature type="binding site" evidence="6">
    <location>
        <position position="442"/>
    </location>
    <ligand>
        <name>ATP</name>
        <dbReference type="ChEBI" id="CHEBI:30616"/>
    </ligand>
</feature>
<dbReference type="SUPFAM" id="SSF56112">
    <property type="entry name" value="Protein kinase-like (PK-like)"/>
    <property type="match status" value="1"/>
</dbReference>
<feature type="compositionally biased region" description="Low complexity" evidence="7">
    <location>
        <begin position="1029"/>
        <end position="1042"/>
    </location>
</feature>
<evidence type="ECO:0000259" key="9">
    <source>
        <dbReference type="PROSITE" id="PS50032"/>
    </source>
</evidence>
<feature type="compositionally biased region" description="Basic and acidic residues" evidence="7">
    <location>
        <begin position="815"/>
        <end position="826"/>
    </location>
</feature>
<dbReference type="Pfam" id="PF13561">
    <property type="entry name" value="adh_short_C2"/>
    <property type="match status" value="1"/>
</dbReference>
<dbReference type="Gene3D" id="1.10.510.10">
    <property type="entry name" value="Transferase(Phosphotransferase) domain 1"/>
    <property type="match status" value="1"/>
</dbReference>
<feature type="region of interest" description="Disordered" evidence="7">
    <location>
        <begin position="324"/>
        <end position="385"/>
    </location>
</feature>
<keyword evidence="11" id="KW-1185">Reference proteome</keyword>
<evidence type="ECO:0000259" key="8">
    <source>
        <dbReference type="PROSITE" id="PS50011"/>
    </source>
</evidence>
<evidence type="ECO:0000256" key="6">
    <source>
        <dbReference type="PROSITE-ProRule" id="PRU10141"/>
    </source>
</evidence>
<dbReference type="PRINTS" id="PR00081">
    <property type="entry name" value="GDHRDH"/>
</dbReference>
<keyword evidence="3 6" id="KW-0547">Nucleotide-binding</keyword>
<dbReference type="FunFam" id="3.30.200.20:FF:000003">
    <property type="entry name" value="Non-specific serine/threonine protein kinase"/>
    <property type="match status" value="1"/>
</dbReference>
<dbReference type="InterPro" id="IPR002347">
    <property type="entry name" value="SDR_fam"/>
</dbReference>
<dbReference type="GO" id="GO:0005524">
    <property type="term" value="F:ATP binding"/>
    <property type="evidence" value="ECO:0007669"/>
    <property type="project" value="UniProtKB-UniRule"/>
</dbReference>
<feature type="compositionally biased region" description="Basic and acidic residues" evidence="7">
    <location>
        <begin position="1075"/>
        <end position="1086"/>
    </location>
</feature>
<evidence type="ECO:0000256" key="1">
    <source>
        <dbReference type="ARBA" id="ARBA00022527"/>
    </source>
</evidence>
<comment type="caution">
    <text evidence="10">The sequence shown here is derived from an EMBL/GenBank/DDBJ whole genome shotgun (WGS) entry which is preliminary data.</text>
</comment>
<dbReference type="Gene3D" id="3.40.50.720">
    <property type="entry name" value="NAD(P)-binding Rossmann-like Domain"/>
    <property type="match status" value="1"/>
</dbReference>
<dbReference type="PROSITE" id="PS00107">
    <property type="entry name" value="PROTEIN_KINASE_ATP"/>
    <property type="match status" value="1"/>
</dbReference>
<feature type="region of interest" description="Disordered" evidence="7">
    <location>
        <begin position="700"/>
        <end position="750"/>
    </location>
</feature>
<dbReference type="InterPro" id="IPR008271">
    <property type="entry name" value="Ser/Thr_kinase_AS"/>
</dbReference>
<protein>
    <recommendedName>
        <fullName evidence="12">Non-specific serine/threonine protein kinase</fullName>
    </recommendedName>
</protein>
<evidence type="ECO:0000256" key="5">
    <source>
        <dbReference type="ARBA" id="ARBA00022840"/>
    </source>
</evidence>
<dbReference type="PROSITE" id="PS50032">
    <property type="entry name" value="KA1"/>
    <property type="match status" value="1"/>
</dbReference>
<feature type="region of interest" description="Disordered" evidence="7">
    <location>
        <begin position="779"/>
        <end position="1111"/>
    </location>
</feature>
<dbReference type="FunFam" id="1.10.510.10:FF:000636">
    <property type="entry name" value="Non-specific serine/threonine protein kinase"/>
    <property type="match status" value="1"/>
</dbReference>
<keyword evidence="1" id="KW-0723">Serine/threonine-protein kinase</keyword>
<feature type="compositionally biased region" description="Low complexity" evidence="7">
    <location>
        <begin position="912"/>
        <end position="937"/>
    </location>
</feature>
<feature type="domain" description="Protein kinase" evidence="8">
    <location>
        <begin position="413"/>
        <end position="675"/>
    </location>
</feature>
<feature type="compositionally biased region" description="Polar residues" evidence="7">
    <location>
        <begin position="725"/>
        <end position="740"/>
    </location>
</feature>
<dbReference type="SMART" id="SM00220">
    <property type="entry name" value="S_TKc"/>
    <property type="match status" value="1"/>
</dbReference>
<evidence type="ECO:0000256" key="3">
    <source>
        <dbReference type="ARBA" id="ARBA00022741"/>
    </source>
</evidence>
<dbReference type="Pfam" id="PF00069">
    <property type="entry name" value="Pkinase"/>
    <property type="match status" value="1"/>
</dbReference>
<evidence type="ECO:0000313" key="10">
    <source>
        <dbReference type="EMBL" id="KAJ8480834.1"/>
    </source>
</evidence>
<dbReference type="InterPro" id="IPR011009">
    <property type="entry name" value="Kinase-like_dom_sf"/>
</dbReference>
<dbReference type="GO" id="GO:0035556">
    <property type="term" value="P:intracellular signal transduction"/>
    <property type="evidence" value="ECO:0007669"/>
    <property type="project" value="TreeGrafter"/>
</dbReference>
<dbReference type="Pfam" id="PF02149">
    <property type="entry name" value="KA1"/>
    <property type="match status" value="1"/>
</dbReference>
<evidence type="ECO:0000313" key="11">
    <source>
        <dbReference type="Proteomes" id="UP001215151"/>
    </source>
</evidence>
<dbReference type="InterPro" id="IPR001772">
    <property type="entry name" value="KA1_dom"/>
</dbReference>
<feature type="compositionally biased region" description="Polar residues" evidence="7">
    <location>
        <begin position="372"/>
        <end position="382"/>
    </location>
</feature>
<evidence type="ECO:0000256" key="2">
    <source>
        <dbReference type="ARBA" id="ARBA00022679"/>
    </source>
</evidence>
<dbReference type="InterPro" id="IPR000719">
    <property type="entry name" value="Prot_kinase_dom"/>
</dbReference>
<reference evidence="10" key="1">
    <citation type="submission" date="2022-11" db="EMBL/GenBank/DDBJ databases">
        <title>Genome Sequence of Cubamyces cubensis.</title>
        <authorList>
            <person name="Buettner E."/>
        </authorList>
    </citation>
    <scope>NUCLEOTIDE SEQUENCE</scope>
    <source>
        <strain evidence="10">MPL-01</strain>
    </source>
</reference>
<dbReference type="PANTHER" id="PTHR24346">
    <property type="entry name" value="MAP/MICROTUBULE AFFINITY-REGULATING KINASE"/>
    <property type="match status" value="1"/>
</dbReference>
<feature type="compositionally biased region" description="Low complexity" evidence="7">
    <location>
        <begin position="961"/>
        <end position="971"/>
    </location>
</feature>
<keyword evidence="4" id="KW-0418">Kinase</keyword>
<evidence type="ECO:0000256" key="4">
    <source>
        <dbReference type="ARBA" id="ARBA00022777"/>
    </source>
</evidence>
<dbReference type="Proteomes" id="UP001215151">
    <property type="component" value="Unassembled WGS sequence"/>
</dbReference>
<dbReference type="PROSITE" id="PS50011">
    <property type="entry name" value="PROTEIN_KINASE_DOM"/>
    <property type="match status" value="1"/>
</dbReference>
<proteinExistence type="predicted"/>
<dbReference type="InterPro" id="IPR036291">
    <property type="entry name" value="NAD(P)-bd_dom_sf"/>
</dbReference>
<evidence type="ECO:0000256" key="7">
    <source>
        <dbReference type="SAM" id="MobiDB-lite"/>
    </source>
</evidence>
<evidence type="ECO:0008006" key="12">
    <source>
        <dbReference type="Google" id="ProtNLM"/>
    </source>
</evidence>
<dbReference type="GO" id="GO:0005737">
    <property type="term" value="C:cytoplasm"/>
    <property type="evidence" value="ECO:0007669"/>
    <property type="project" value="TreeGrafter"/>
</dbReference>
<dbReference type="CDD" id="cd05233">
    <property type="entry name" value="SDR_c"/>
    <property type="match status" value="1"/>
</dbReference>
<dbReference type="PANTHER" id="PTHR24346:SF110">
    <property type="entry name" value="NON-SPECIFIC SERINE_THREONINE PROTEIN KINASE"/>
    <property type="match status" value="1"/>
</dbReference>
<accession>A0AAD7XCQ9</accession>
<keyword evidence="5 6" id="KW-0067">ATP-binding</keyword>
<name>A0AAD7XCQ9_9APHY</name>